<feature type="transmembrane region" description="Helical" evidence="2">
    <location>
        <begin position="6"/>
        <end position="30"/>
    </location>
</feature>
<protein>
    <submittedName>
        <fullName evidence="3">Uncharacterized protein</fullName>
    </submittedName>
</protein>
<keyword evidence="4" id="KW-1185">Reference proteome</keyword>
<keyword evidence="2" id="KW-0812">Transmembrane</keyword>
<dbReference type="EMBL" id="CP111027">
    <property type="protein sequence ID" value="WAR29838.1"/>
    <property type="molecule type" value="Genomic_DNA"/>
</dbReference>
<keyword evidence="2" id="KW-1133">Transmembrane helix</keyword>
<feature type="compositionally biased region" description="Polar residues" evidence="1">
    <location>
        <begin position="69"/>
        <end position="79"/>
    </location>
</feature>
<keyword evidence="2" id="KW-0472">Membrane</keyword>
<reference evidence="3" key="1">
    <citation type="submission" date="2022-11" db="EMBL/GenBank/DDBJ databases">
        <title>Centuries of genome instability and evolution in soft-shell clam transmissible cancer (bioRxiv).</title>
        <authorList>
            <person name="Hart S.F.M."/>
            <person name="Yonemitsu M.A."/>
            <person name="Giersch R.M."/>
            <person name="Beal B.F."/>
            <person name="Arriagada G."/>
            <person name="Davis B.W."/>
            <person name="Ostrander E.A."/>
            <person name="Goff S.P."/>
            <person name="Metzger M.J."/>
        </authorList>
    </citation>
    <scope>NUCLEOTIDE SEQUENCE</scope>
    <source>
        <strain evidence="3">MELC-2E11</strain>
        <tissue evidence="3">Siphon/mantle</tissue>
    </source>
</reference>
<feature type="compositionally biased region" description="Polar residues" evidence="1">
    <location>
        <begin position="92"/>
        <end position="107"/>
    </location>
</feature>
<name>A0ABY7G5X3_MYAAR</name>
<evidence type="ECO:0000313" key="4">
    <source>
        <dbReference type="Proteomes" id="UP001164746"/>
    </source>
</evidence>
<sequence>MITGPSTLITVGGSIAVILLVAVVLAVVIWKRGMLRTCFKNAVIEKTTRQPTAEVSTTVDNQQRVEYVNTASDGMNRNTGDSRDAQTYEKLNMTSSSDNIFQSKRLM</sequence>
<evidence type="ECO:0000256" key="1">
    <source>
        <dbReference type="SAM" id="MobiDB-lite"/>
    </source>
</evidence>
<accession>A0ABY7G5X3</accession>
<evidence type="ECO:0000256" key="2">
    <source>
        <dbReference type="SAM" id="Phobius"/>
    </source>
</evidence>
<evidence type="ECO:0000313" key="3">
    <source>
        <dbReference type="EMBL" id="WAR29838.1"/>
    </source>
</evidence>
<organism evidence="3 4">
    <name type="scientific">Mya arenaria</name>
    <name type="common">Soft-shell clam</name>
    <dbReference type="NCBI Taxonomy" id="6604"/>
    <lineage>
        <taxon>Eukaryota</taxon>
        <taxon>Metazoa</taxon>
        <taxon>Spiralia</taxon>
        <taxon>Lophotrochozoa</taxon>
        <taxon>Mollusca</taxon>
        <taxon>Bivalvia</taxon>
        <taxon>Autobranchia</taxon>
        <taxon>Heteroconchia</taxon>
        <taxon>Euheterodonta</taxon>
        <taxon>Imparidentia</taxon>
        <taxon>Neoheterodontei</taxon>
        <taxon>Myida</taxon>
        <taxon>Myoidea</taxon>
        <taxon>Myidae</taxon>
        <taxon>Mya</taxon>
    </lineage>
</organism>
<gene>
    <name evidence="3" type="ORF">MAR_003406</name>
</gene>
<proteinExistence type="predicted"/>
<feature type="region of interest" description="Disordered" evidence="1">
    <location>
        <begin position="69"/>
        <end position="107"/>
    </location>
</feature>
<dbReference type="Proteomes" id="UP001164746">
    <property type="component" value="Chromosome 16"/>
</dbReference>